<keyword evidence="9" id="KW-0282">Flagellum</keyword>
<comment type="similarity">
    <text evidence="1 5">Belongs to the FlgD family.</text>
</comment>
<evidence type="ECO:0000256" key="4">
    <source>
        <dbReference type="ARBA" id="ARBA00024746"/>
    </source>
</evidence>
<dbReference type="InterPro" id="IPR025965">
    <property type="entry name" value="FlgD/Vpr_Ig-like"/>
</dbReference>
<dbReference type="Gene3D" id="2.60.40.4070">
    <property type="match status" value="1"/>
</dbReference>
<evidence type="ECO:0000259" key="8">
    <source>
        <dbReference type="Pfam" id="PF13861"/>
    </source>
</evidence>
<organism evidence="9 10">
    <name type="scientific">Rhodopseudomonas pseudopalustris</name>
    <dbReference type="NCBI Taxonomy" id="1513892"/>
    <lineage>
        <taxon>Bacteria</taxon>
        <taxon>Pseudomonadati</taxon>
        <taxon>Pseudomonadota</taxon>
        <taxon>Alphaproteobacteria</taxon>
        <taxon>Hyphomicrobiales</taxon>
        <taxon>Nitrobacteraceae</taxon>
        <taxon>Rhodopseudomonas</taxon>
    </lineage>
</organism>
<keyword evidence="3 5" id="KW-1005">Bacterial flagellum biogenesis</keyword>
<comment type="function">
    <text evidence="4 5">Required for flagellar hook formation. May act as a scaffolding protein.</text>
</comment>
<dbReference type="InterPro" id="IPR025963">
    <property type="entry name" value="FLgD_Tudor"/>
</dbReference>
<feature type="domain" description="FlgD Tudor-like" evidence="8">
    <location>
        <begin position="93"/>
        <end position="224"/>
    </location>
</feature>
<evidence type="ECO:0000256" key="5">
    <source>
        <dbReference type="RuleBase" id="RU362076"/>
    </source>
</evidence>
<evidence type="ECO:0000256" key="2">
    <source>
        <dbReference type="ARBA" id="ARBA00016013"/>
    </source>
</evidence>
<protein>
    <recommendedName>
        <fullName evidence="2 5">Basal-body rod modification protein FlgD</fullName>
    </recommendedName>
</protein>
<evidence type="ECO:0000256" key="3">
    <source>
        <dbReference type="ARBA" id="ARBA00022795"/>
    </source>
</evidence>
<dbReference type="Pfam" id="PF13860">
    <property type="entry name" value="FlgD_ig"/>
    <property type="match status" value="1"/>
</dbReference>
<dbReference type="Pfam" id="PF03963">
    <property type="entry name" value="FlgD"/>
    <property type="match status" value="1"/>
</dbReference>
<proteinExistence type="inferred from homology"/>
<dbReference type="OrthoDB" id="9785233at2"/>
<feature type="region of interest" description="Disordered" evidence="6">
    <location>
        <begin position="1"/>
        <end position="30"/>
    </location>
</feature>
<keyword evidence="9" id="KW-0966">Cell projection</keyword>
<keyword evidence="10" id="KW-1185">Reference proteome</keyword>
<evidence type="ECO:0000256" key="1">
    <source>
        <dbReference type="ARBA" id="ARBA00010577"/>
    </source>
</evidence>
<sequence length="242" mass="25308">MAVDATTAAPPVSAPNANYSASSSTSSGKTTGVADNFQTFLTLLTTQLQNQNPLDPLDTNQFTQQLVQFAGVEQQLKTNDSLSSLLKLQTTAQTTQAMNFIGANAVVDGSKSHFDGKTAGWSLSTDKPVSAQVSIQNATGQTVYSGKFTLNAGQNQGFTWDGRGNDGSKWPEGDYTLSVVATDAAGQTAGVSTQVQGVIDSVDLTQTPPMLSIGGQTFTLDQIKKVVRPDATPTNPTKPTAL</sequence>
<gene>
    <name evidence="9" type="ORF">SAMN05444123_113155</name>
</gene>
<keyword evidence="9" id="KW-0969">Cilium</keyword>
<dbReference type="GO" id="GO:0044781">
    <property type="term" value="P:bacterial-type flagellum organization"/>
    <property type="evidence" value="ECO:0007669"/>
    <property type="project" value="UniProtKB-UniRule"/>
</dbReference>
<feature type="domain" description="FlgD/Vpr Ig-like" evidence="7">
    <location>
        <begin position="114"/>
        <end position="184"/>
    </location>
</feature>
<dbReference type="AlphaFoldDB" id="A0A1H8WSQ2"/>
<dbReference type="Gene3D" id="2.30.30.910">
    <property type="match status" value="1"/>
</dbReference>
<evidence type="ECO:0000256" key="6">
    <source>
        <dbReference type="SAM" id="MobiDB-lite"/>
    </source>
</evidence>
<reference evidence="10" key="1">
    <citation type="submission" date="2016-10" db="EMBL/GenBank/DDBJ databases">
        <authorList>
            <person name="Varghese N."/>
            <person name="Submissions S."/>
        </authorList>
    </citation>
    <scope>NUCLEOTIDE SEQUENCE [LARGE SCALE GENOMIC DNA]</scope>
    <source>
        <strain evidence="10">DSM 123</strain>
    </source>
</reference>
<accession>A0A1H8WSQ2</accession>
<dbReference type="Pfam" id="PF13861">
    <property type="entry name" value="FLgD_tudor"/>
    <property type="match status" value="1"/>
</dbReference>
<evidence type="ECO:0000313" key="10">
    <source>
        <dbReference type="Proteomes" id="UP000199615"/>
    </source>
</evidence>
<dbReference type="RefSeq" id="WP_011504344.1">
    <property type="nucleotide sequence ID" value="NZ_FODT01000013.1"/>
</dbReference>
<dbReference type="EMBL" id="FODT01000013">
    <property type="protein sequence ID" value="SEP30636.1"/>
    <property type="molecule type" value="Genomic_DNA"/>
</dbReference>
<name>A0A1H8WSQ2_9BRAD</name>
<dbReference type="InterPro" id="IPR005648">
    <property type="entry name" value="FlgD"/>
</dbReference>
<dbReference type="Proteomes" id="UP000199615">
    <property type="component" value="Unassembled WGS sequence"/>
</dbReference>
<evidence type="ECO:0000259" key="7">
    <source>
        <dbReference type="Pfam" id="PF13860"/>
    </source>
</evidence>
<evidence type="ECO:0000313" key="9">
    <source>
        <dbReference type="EMBL" id="SEP30636.1"/>
    </source>
</evidence>